<feature type="transmembrane region" description="Helical" evidence="2">
    <location>
        <begin position="86"/>
        <end position="112"/>
    </location>
</feature>
<protein>
    <recommendedName>
        <fullName evidence="6">Sodium/calcium exchanger membrane region domain-containing protein</fullName>
    </recommendedName>
</protein>
<keyword evidence="3" id="KW-0732">Signal</keyword>
<keyword evidence="2" id="KW-0812">Transmembrane</keyword>
<evidence type="ECO:0008006" key="6">
    <source>
        <dbReference type="Google" id="ProtNLM"/>
    </source>
</evidence>
<comment type="caution">
    <text evidence="4">The sequence shown here is derived from an EMBL/GenBank/DDBJ whole genome shotgun (WGS) entry which is preliminary data.</text>
</comment>
<dbReference type="EMBL" id="VFLP01000053">
    <property type="protein sequence ID" value="TRX90693.1"/>
    <property type="molecule type" value="Genomic_DNA"/>
</dbReference>
<evidence type="ECO:0000256" key="2">
    <source>
        <dbReference type="SAM" id="Phobius"/>
    </source>
</evidence>
<dbReference type="OrthoDB" id="4770996at2759"/>
<feature type="compositionally biased region" description="Polar residues" evidence="1">
    <location>
        <begin position="249"/>
        <end position="259"/>
    </location>
</feature>
<name>A0A553HRY7_9PEZI</name>
<feature type="chain" id="PRO_5022172259" description="Sodium/calcium exchanger membrane region domain-containing protein" evidence="3">
    <location>
        <begin position="18"/>
        <end position="286"/>
    </location>
</feature>
<sequence length="286" mass="31081">MYLEVLIISIAVAAALADPLPAIQAGIVTTTSGHNIGFINIMSFLGFVPTSFTAKIRAALFNRQVALVDGHEDDASFTKDPKITTLVIICILLEVVVVLAIVWLFLYTYILWRREKNAERRRAEELLNSHPQPIDIELGNIHTGSTPHPSLTSNNEIVSTTPNTSEHQNIEGGYIRAEAPVGPDDGIQTSVSNASDAKGRAITKAAVPEICVTDTETLQASKLETNNSGLGIATSHTHDEKSFLEPSTAHPTYHSTSYRQESEATEHNTTESSDSQDRFLTSTVSK</sequence>
<keyword evidence="5" id="KW-1185">Reference proteome</keyword>
<evidence type="ECO:0000313" key="4">
    <source>
        <dbReference type="EMBL" id="TRX90693.1"/>
    </source>
</evidence>
<accession>A0A553HRY7</accession>
<proteinExistence type="predicted"/>
<evidence type="ECO:0000256" key="1">
    <source>
        <dbReference type="SAM" id="MobiDB-lite"/>
    </source>
</evidence>
<dbReference type="Proteomes" id="UP000319160">
    <property type="component" value="Unassembled WGS sequence"/>
</dbReference>
<evidence type="ECO:0000313" key="5">
    <source>
        <dbReference type="Proteomes" id="UP000319160"/>
    </source>
</evidence>
<keyword evidence="2" id="KW-1133">Transmembrane helix</keyword>
<evidence type="ECO:0000256" key="3">
    <source>
        <dbReference type="SAM" id="SignalP"/>
    </source>
</evidence>
<feature type="compositionally biased region" description="Basic and acidic residues" evidence="1">
    <location>
        <begin position="260"/>
        <end position="269"/>
    </location>
</feature>
<gene>
    <name evidence="4" type="ORF">FHL15_008468</name>
</gene>
<keyword evidence="2" id="KW-0472">Membrane</keyword>
<feature type="region of interest" description="Disordered" evidence="1">
    <location>
        <begin position="229"/>
        <end position="286"/>
    </location>
</feature>
<reference evidence="5" key="1">
    <citation type="submission" date="2019-06" db="EMBL/GenBank/DDBJ databases">
        <title>Draft genome sequence of the griseofulvin-producing fungus Xylaria cubensis strain G536.</title>
        <authorList>
            <person name="Mead M.E."/>
            <person name="Raja H.A."/>
            <person name="Steenwyk J.L."/>
            <person name="Knowles S.L."/>
            <person name="Oberlies N.H."/>
            <person name="Rokas A."/>
        </authorList>
    </citation>
    <scope>NUCLEOTIDE SEQUENCE [LARGE SCALE GENOMIC DNA]</scope>
    <source>
        <strain evidence="5">G536</strain>
    </source>
</reference>
<feature type="signal peptide" evidence="3">
    <location>
        <begin position="1"/>
        <end position="17"/>
    </location>
</feature>
<feature type="compositionally biased region" description="Polar residues" evidence="1">
    <location>
        <begin position="270"/>
        <end position="286"/>
    </location>
</feature>
<organism evidence="4 5">
    <name type="scientific">Xylaria flabelliformis</name>
    <dbReference type="NCBI Taxonomy" id="2512241"/>
    <lineage>
        <taxon>Eukaryota</taxon>
        <taxon>Fungi</taxon>
        <taxon>Dikarya</taxon>
        <taxon>Ascomycota</taxon>
        <taxon>Pezizomycotina</taxon>
        <taxon>Sordariomycetes</taxon>
        <taxon>Xylariomycetidae</taxon>
        <taxon>Xylariales</taxon>
        <taxon>Xylariaceae</taxon>
        <taxon>Xylaria</taxon>
    </lineage>
</organism>
<dbReference type="AlphaFoldDB" id="A0A553HRY7"/>